<dbReference type="SUPFAM" id="SSF57625">
    <property type="entry name" value="Invertebrate chitin-binding proteins"/>
    <property type="match status" value="2"/>
</dbReference>
<evidence type="ECO:0000313" key="2">
    <source>
        <dbReference type="EMBL" id="JAS34185.1"/>
    </source>
</evidence>
<dbReference type="AlphaFoldDB" id="A0A1B6E8G6"/>
<sequence>VKLPTTDHCTYLPNGFHSQPTDENCRDYLLCHNGQTIANLQCAIGEHFNGKKCAPASNINQCISYCAHKSDGFHLDVRKQCKGYVKCENRVVKEQHLCPKNMVFNGYECVARQLFKCPANQVSTVCSKLKNGYHHNYLSNCREYFYCFENE</sequence>
<name>A0A1B6E8G6_9HEMI</name>
<dbReference type="InterPro" id="IPR002557">
    <property type="entry name" value="Chitin-bd_dom"/>
</dbReference>
<feature type="domain" description="Chitin-binding type-2" evidence="1">
    <location>
        <begin position="6"/>
        <end position="64"/>
    </location>
</feature>
<dbReference type="GO" id="GO:0008061">
    <property type="term" value="F:chitin binding"/>
    <property type="evidence" value="ECO:0007669"/>
    <property type="project" value="InterPro"/>
</dbReference>
<dbReference type="PROSITE" id="PS50940">
    <property type="entry name" value="CHIT_BIND_II"/>
    <property type="match status" value="1"/>
</dbReference>
<accession>A0A1B6E8G6</accession>
<dbReference type="InterPro" id="IPR036508">
    <property type="entry name" value="Chitin-bd_dom_sf"/>
</dbReference>
<evidence type="ECO:0000259" key="1">
    <source>
        <dbReference type="PROSITE" id="PS50940"/>
    </source>
</evidence>
<feature type="non-terminal residue" evidence="2">
    <location>
        <position position="1"/>
    </location>
</feature>
<protein>
    <recommendedName>
        <fullName evidence="1">Chitin-binding type-2 domain-containing protein</fullName>
    </recommendedName>
</protein>
<dbReference type="SMART" id="SM00494">
    <property type="entry name" value="ChtBD2"/>
    <property type="match status" value="2"/>
</dbReference>
<organism evidence="2">
    <name type="scientific">Clastoptera arizonana</name>
    <name type="common">Arizona spittle bug</name>
    <dbReference type="NCBI Taxonomy" id="38151"/>
    <lineage>
        <taxon>Eukaryota</taxon>
        <taxon>Metazoa</taxon>
        <taxon>Ecdysozoa</taxon>
        <taxon>Arthropoda</taxon>
        <taxon>Hexapoda</taxon>
        <taxon>Insecta</taxon>
        <taxon>Pterygota</taxon>
        <taxon>Neoptera</taxon>
        <taxon>Paraneoptera</taxon>
        <taxon>Hemiptera</taxon>
        <taxon>Auchenorrhyncha</taxon>
        <taxon>Cercopoidea</taxon>
        <taxon>Clastopteridae</taxon>
        <taxon>Clastoptera</taxon>
    </lineage>
</organism>
<dbReference type="GO" id="GO:0005576">
    <property type="term" value="C:extracellular region"/>
    <property type="evidence" value="ECO:0007669"/>
    <property type="project" value="InterPro"/>
</dbReference>
<dbReference type="Pfam" id="PF01607">
    <property type="entry name" value="CBM_14"/>
    <property type="match status" value="2"/>
</dbReference>
<dbReference type="EMBL" id="GEDC01003113">
    <property type="protein sequence ID" value="JAS34185.1"/>
    <property type="molecule type" value="Transcribed_RNA"/>
</dbReference>
<reference evidence="2" key="1">
    <citation type="submission" date="2015-12" db="EMBL/GenBank/DDBJ databases">
        <title>De novo transcriptome assembly of four potential Pierce s Disease insect vectors from Arizona vineyards.</title>
        <authorList>
            <person name="Tassone E.E."/>
        </authorList>
    </citation>
    <scope>NUCLEOTIDE SEQUENCE</scope>
</reference>
<feature type="non-terminal residue" evidence="2">
    <location>
        <position position="151"/>
    </location>
</feature>
<proteinExistence type="predicted"/>
<gene>
    <name evidence="2" type="ORF">g.1207</name>
</gene>